<proteinExistence type="predicted"/>
<dbReference type="STRING" id="640081.Dsui_2576"/>
<feature type="chain" id="PRO_5003514997" evidence="1">
    <location>
        <begin position="24"/>
        <end position="196"/>
    </location>
</feature>
<name>G8QN87_AZOOP</name>
<evidence type="ECO:0000313" key="2">
    <source>
        <dbReference type="EMBL" id="AEV26927.1"/>
    </source>
</evidence>
<dbReference type="AlphaFoldDB" id="G8QN87"/>
<protein>
    <submittedName>
        <fullName evidence="2">Uncharacterized protein</fullName>
    </submittedName>
</protein>
<feature type="signal peptide" evidence="1">
    <location>
        <begin position="1"/>
        <end position="23"/>
    </location>
</feature>
<reference evidence="2 3" key="1">
    <citation type="journal article" date="2012" name="J. Bacteriol.">
        <title>Complete genome sequence of the anaerobic perchlorate-reducing bacterium Azospira suillum strain PS.</title>
        <authorList>
            <person name="Byrne-Bailey K.G."/>
            <person name="Coates J.D."/>
        </authorList>
    </citation>
    <scope>NUCLEOTIDE SEQUENCE [LARGE SCALE GENOMIC DNA]</scope>
    <source>
        <strain evidence="3">ATCC BAA-33 / DSM 13638 / PS</strain>
    </source>
</reference>
<evidence type="ECO:0000256" key="1">
    <source>
        <dbReference type="SAM" id="SignalP"/>
    </source>
</evidence>
<gene>
    <name evidence="2" type="ordered locus">Dsui_2576</name>
</gene>
<dbReference type="HOGENOM" id="CLU_1387816_0_0_4"/>
<dbReference type="RefSeq" id="WP_014237608.1">
    <property type="nucleotide sequence ID" value="NC_016616.1"/>
</dbReference>
<evidence type="ECO:0000313" key="3">
    <source>
        <dbReference type="Proteomes" id="UP000005633"/>
    </source>
</evidence>
<organism evidence="2 3">
    <name type="scientific">Azospira oryzae (strain ATCC BAA-33 / DSM 13638 / PS)</name>
    <name type="common">Dechlorosoma suillum</name>
    <dbReference type="NCBI Taxonomy" id="640081"/>
    <lineage>
        <taxon>Bacteria</taxon>
        <taxon>Pseudomonadati</taxon>
        <taxon>Pseudomonadota</taxon>
        <taxon>Betaproteobacteria</taxon>
        <taxon>Rhodocyclales</taxon>
        <taxon>Rhodocyclaceae</taxon>
        <taxon>Azospira</taxon>
    </lineage>
</organism>
<keyword evidence="1" id="KW-0732">Signal</keyword>
<accession>G8QN87</accession>
<dbReference type="Proteomes" id="UP000005633">
    <property type="component" value="Chromosome"/>
</dbReference>
<dbReference type="EMBL" id="CP003153">
    <property type="protein sequence ID" value="AEV26927.1"/>
    <property type="molecule type" value="Genomic_DNA"/>
</dbReference>
<sequence length="196" mass="20953">MKAAIVLVMFLASLAGLTSEVWAQTVLRQEVGTNTLTLYVDGGALQGPGAQNSNRIVRVEKWACPNGTERPVNGVVVFIGPPRWEPKNITLAPRQCLLRTFDSETGAETDQIVEMVKQRSNGGYYVTAGHQGDQVDSRTSKSNTNAVAAGAAAAAAAGYFNSCSGSAFNLLSDPVPDAKDNPAEYRCYMDYEAHAH</sequence>
<dbReference type="KEGG" id="dsu:Dsui_2576"/>